<feature type="compositionally biased region" description="Polar residues" evidence="1">
    <location>
        <begin position="67"/>
        <end position="78"/>
    </location>
</feature>
<reference evidence="2" key="2">
    <citation type="submission" date="2017-05" db="UniProtKB">
        <authorList>
            <consortium name="EnsemblMetazoa"/>
        </authorList>
    </citation>
    <scope>IDENTIFICATION</scope>
</reference>
<feature type="region of interest" description="Disordered" evidence="1">
    <location>
        <begin position="1"/>
        <end position="141"/>
    </location>
</feature>
<evidence type="ECO:0000313" key="3">
    <source>
        <dbReference type="Proteomes" id="UP000007879"/>
    </source>
</evidence>
<dbReference type="Proteomes" id="UP000007879">
    <property type="component" value="Unassembled WGS sequence"/>
</dbReference>
<dbReference type="KEGG" id="aqu:109587473"/>
<dbReference type="EnsemblMetazoa" id="Aqu2.1.14846_001">
    <property type="protein sequence ID" value="Aqu2.1.14846_001"/>
    <property type="gene ID" value="Aqu2.1.14846"/>
</dbReference>
<feature type="compositionally biased region" description="Basic and acidic residues" evidence="1">
    <location>
        <begin position="109"/>
        <end position="122"/>
    </location>
</feature>
<organism evidence="2">
    <name type="scientific">Amphimedon queenslandica</name>
    <name type="common">Sponge</name>
    <dbReference type="NCBI Taxonomy" id="400682"/>
    <lineage>
        <taxon>Eukaryota</taxon>
        <taxon>Metazoa</taxon>
        <taxon>Porifera</taxon>
        <taxon>Demospongiae</taxon>
        <taxon>Heteroscleromorpha</taxon>
        <taxon>Haplosclerida</taxon>
        <taxon>Niphatidae</taxon>
        <taxon>Amphimedon</taxon>
    </lineage>
</organism>
<accession>A0A1X7TJ19</accession>
<dbReference type="EnsemblMetazoa" id="XM_020003720.1">
    <property type="protein sequence ID" value="XP_019859279.1"/>
    <property type="gene ID" value="LOC109587473"/>
</dbReference>
<evidence type="ECO:0000256" key="1">
    <source>
        <dbReference type="SAM" id="MobiDB-lite"/>
    </source>
</evidence>
<proteinExistence type="predicted"/>
<protein>
    <submittedName>
        <fullName evidence="2">Uncharacterized protein</fullName>
    </submittedName>
</protein>
<reference evidence="3" key="1">
    <citation type="journal article" date="2010" name="Nature">
        <title>The Amphimedon queenslandica genome and the evolution of animal complexity.</title>
        <authorList>
            <person name="Srivastava M."/>
            <person name="Simakov O."/>
            <person name="Chapman J."/>
            <person name="Fahey B."/>
            <person name="Gauthier M.E."/>
            <person name="Mitros T."/>
            <person name="Richards G.S."/>
            <person name="Conaco C."/>
            <person name="Dacre M."/>
            <person name="Hellsten U."/>
            <person name="Larroux C."/>
            <person name="Putnam N.H."/>
            <person name="Stanke M."/>
            <person name="Adamska M."/>
            <person name="Darling A."/>
            <person name="Degnan S.M."/>
            <person name="Oakley T.H."/>
            <person name="Plachetzki D.C."/>
            <person name="Zhai Y."/>
            <person name="Adamski M."/>
            <person name="Calcino A."/>
            <person name="Cummins S.F."/>
            <person name="Goodstein D.M."/>
            <person name="Harris C."/>
            <person name="Jackson D.J."/>
            <person name="Leys S.P."/>
            <person name="Shu S."/>
            <person name="Woodcroft B.J."/>
            <person name="Vervoort M."/>
            <person name="Kosik K.S."/>
            <person name="Manning G."/>
            <person name="Degnan B.M."/>
            <person name="Rokhsar D.S."/>
        </authorList>
    </citation>
    <scope>NUCLEOTIDE SEQUENCE [LARGE SCALE GENOMIC DNA]</scope>
</reference>
<gene>
    <name evidence="2" type="primary">109587473</name>
</gene>
<dbReference type="AlphaFoldDB" id="A0A1X7TJ19"/>
<keyword evidence="3" id="KW-1185">Reference proteome</keyword>
<sequence length="141" mass="15500">MAAVAELSLTPSSLAEASLSRARQKRRKTTNKEKKEEPVSPTDSRVPQPLPLLVQREIPVTREEPVTETSFTRDTQNGRQDEESTPPPSPSPPTHSDRKEAGGVALSGDVDHHGDHEREEGIVRPQVEEQQDEGMCTCALV</sequence>
<evidence type="ECO:0000313" key="2">
    <source>
        <dbReference type="EnsemblMetazoa" id="Aqu2.1.14846_001"/>
    </source>
</evidence>
<dbReference type="InParanoid" id="A0A1X7TJ19"/>
<name>A0A1X7TJ19_AMPQE</name>
<feature type="compositionally biased region" description="Low complexity" evidence="1">
    <location>
        <begin position="12"/>
        <end position="21"/>
    </location>
</feature>